<dbReference type="GO" id="GO:0071973">
    <property type="term" value="P:bacterial-type flagellum-dependent cell motility"/>
    <property type="evidence" value="ECO:0007669"/>
    <property type="project" value="InterPro"/>
</dbReference>
<name>A0A518D4U4_9BACT</name>
<proteinExistence type="inferred from homology"/>
<comment type="subcellular location">
    <subcellularLocation>
        <location evidence="1 4">Bacterial flagellum basal body</location>
    </subcellularLocation>
</comment>
<keyword evidence="6" id="KW-0969">Cilium</keyword>
<evidence type="ECO:0000256" key="4">
    <source>
        <dbReference type="HAMAP-Rule" id="MF_00724"/>
    </source>
</evidence>
<dbReference type="Proteomes" id="UP000319342">
    <property type="component" value="Chromosome"/>
</dbReference>
<evidence type="ECO:0000256" key="2">
    <source>
        <dbReference type="ARBA" id="ARBA00009272"/>
    </source>
</evidence>
<comment type="similarity">
    <text evidence="2 4">Belongs to the FliE family.</text>
</comment>
<dbReference type="PANTHER" id="PTHR34653:SF1">
    <property type="entry name" value="FLAGELLAR HOOK-BASAL BODY COMPLEX PROTEIN FLIE"/>
    <property type="match status" value="1"/>
</dbReference>
<dbReference type="Pfam" id="PF02049">
    <property type="entry name" value="FliE"/>
    <property type="match status" value="1"/>
</dbReference>
<organism evidence="6 7">
    <name type="scientific">Rohdeia mirabilis</name>
    <dbReference type="NCBI Taxonomy" id="2528008"/>
    <lineage>
        <taxon>Bacteria</taxon>
        <taxon>Pseudomonadati</taxon>
        <taxon>Planctomycetota</taxon>
        <taxon>Planctomycetia</taxon>
        <taxon>Planctomycetia incertae sedis</taxon>
        <taxon>Rohdeia</taxon>
    </lineage>
</organism>
<gene>
    <name evidence="4" type="primary">fliE</name>
    <name evidence="6" type="ORF">Pla163_36390</name>
</gene>
<keyword evidence="7" id="KW-1185">Reference proteome</keyword>
<reference evidence="6 7" key="1">
    <citation type="submission" date="2019-02" db="EMBL/GenBank/DDBJ databases">
        <title>Deep-cultivation of Planctomycetes and their phenomic and genomic characterization uncovers novel biology.</title>
        <authorList>
            <person name="Wiegand S."/>
            <person name="Jogler M."/>
            <person name="Boedeker C."/>
            <person name="Pinto D."/>
            <person name="Vollmers J."/>
            <person name="Rivas-Marin E."/>
            <person name="Kohn T."/>
            <person name="Peeters S.H."/>
            <person name="Heuer A."/>
            <person name="Rast P."/>
            <person name="Oberbeckmann S."/>
            <person name="Bunk B."/>
            <person name="Jeske O."/>
            <person name="Meyerdierks A."/>
            <person name="Storesund J.E."/>
            <person name="Kallscheuer N."/>
            <person name="Luecker S."/>
            <person name="Lage O.M."/>
            <person name="Pohl T."/>
            <person name="Merkel B.J."/>
            <person name="Hornburger P."/>
            <person name="Mueller R.-W."/>
            <person name="Bruemmer F."/>
            <person name="Labrenz M."/>
            <person name="Spormann A.M."/>
            <person name="Op den Camp H."/>
            <person name="Overmann J."/>
            <person name="Amann R."/>
            <person name="Jetten M.S.M."/>
            <person name="Mascher T."/>
            <person name="Medema M.H."/>
            <person name="Devos D.P."/>
            <person name="Kaster A.-K."/>
            <person name="Ovreas L."/>
            <person name="Rohde M."/>
            <person name="Galperin M.Y."/>
            <person name="Jogler C."/>
        </authorList>
    </citation>
    <scope>NUCLEOTIDE SEQUENCE [LARGE SCALE GENOMIC DNA]</scope>
    <source>
        <strain evidence="6 7">Pla163</strain>
    </source>
</reference>
<dbReference type="GO" id="GO:0005198">
    <property type="term" value="F:structural molecule activity"/>
    <property type="evidence" value="ECO:0007669"/>
    <property type="project" value="InterPro"/>
</dbReference>
<dbReference type="OrthoDB" id="285952at2"/>
<feature type="compositionally biased region" description="Low complexity" evidence="5">
    <location>
        <begin position="52"/>
        <end position="64"/>
    </location>
</feature>
<evidence type="ECO:0000256" key="1">
    <source>
        <dbReference type="ARBA" id="ARBA00004117"/>
    </source>
</evidence>
<evidence type="ECO:0000256" key="5">
    <source>
        <dbReference type="SAM" id="MobiDB-lite"/>
    </source>
</evidence>
<dbReference type="GO" id="GO:0003774">
    <property type="term" value="F:cytoskeletal motor activity"/>
    <property type="evidence" value="ECO:0007669"/>
    <property type="project" value="InterPro"/>
</dbReference>
<keyword evidence="3 4" id="KW-0975">Bacterial flagellum</keyword>
<feature type="region of interest" description="Disordered" evidence="5">
    <location>
        <begin position="52"/>
        <end position="76"/>
    </location>
</feature>
<dbReference type="EMBL" id="CP036290">
    <property type="protein sequence ID" value="QDU86488.1"/>
    <property type="molecule type" value="Genomic_DNA"/>
</dbReference>
<evidence type="ECO:0000313" key="7">
    <source>
        <dbReference type="Proteomes" id="UP000319342"/>
    </source>
</evidence>
<dbReference type="RefSeq" id="WP_145191806.1">
    <property type="nucleotide sequence ID" value="NZ_CP036290.1"/>
</dbReference>
<keyword evidence="6" id="KW-0966">Cell projection</keyword>
<dbReference type="HAMAP" id="MF_00724">
    <property type="entry name" value="FliE"/>
    <property type="match status" value="1"/>
</dbReference>
<dbReference type="AlphaFoldDB" id="A0A518D4U4"/>
<evidence type="ECO:0000313" key="6">
    <source>
        <dbReference type="EMBL" id="QDU86488.1"/>
    </source>
</evidence>
<sequence>MTGIDSKSAFDQAWRAAIERRSQTVDQGGIDLRDAFEQQAALFEDQFSSAASASLSSGGTDSASRGGSVPSAGSATSVSALGANHSIGATEGGSAVRVIDKELKSADSITADLLAGRIDSPHEVAARVRRADLTLKFSLEIRNRLIDAYREVMRMSV</sequence>
<protein>
    <recommendedName>
        <fullName evidence="4">Flagellar hook-basal body complex protein FliE</fullName>
    </recommendedName>
</protein>
<dbReference type="InterPro" id="IPR001624">
    <property type="entry name" value="FliE"/>
</dbReference>
<evidence type="ECO:0000256" key="3">
    <source>
        <dbReference type="ARBA" id="ARBA00023143"/>
    </source>
</evidence>
<accession>A0A518D4U4</accession>
<keyword evidence="6" id="KW-0282">Flagellum</keyword>
<dbReference type="PANTHER" id="PTHR34653">
    <property type="match status" value="1"/>
</dbReference>
<dbReference type="GO" id="GO:0009425">
    <property type="term" value="C:bacterial-type flagellum basal body"/>
    <property type="evidence" value="ECO:0007669"/>
    <property type="project" value="UniProtKB-SubCell"/>
</dbReference>